<dbReference type="Proteomes" id="UP000276133">
    <property type="component" value="Unassembled WGS sequence"/>
</dbReference>
<dbReference type="EMBL" id="REGN01000163">
    <property type="protein sequence ID" value="RNA44044.1"/>
    <property type="molecule type" value="Genomic_DNA"/>
</dbReference>
<evidence type="ECO:0000313" key="1">
    <source>
        <dbReference type="EMBL" id="RNA44044.1"/>
    </source>
</evidence>
<comment type="caution">
    <text evidence="1">The sequence shown here is derived from an EMBL/GenBank/DDBJ whole genome shotgun (WGS) entry which is preliminary data.</text>
</comment>
<gene>
    <name evidence="1" type="ORF">BpHYR1_043887</name>
</gene>
<accession>A0A3M7T7K7</accession>
<name>A0A3M7T7K7_BRAPC</name>
<dbReference type="AlphaFoldDB" id="A0A3M7T7K7"/>
<sequence>MYPIIASIFIFEIKLLNLKNNLKIRTCQCYFNIGYIFSNELNTKILVAFLSIILLPLFEVRDEILMHHVSRFFDSISCIFLKKLIDRLKLYCTQGIQNESNKSFVKFSTKEQSKVLKLIL</sequence>
<reference evidence="1 2" key="1">
    <citation type="journal article" date="2018" name="Sci. Rep.">
        <title>Genomic signatures of local adaptation to the degree of environmental predictability in rotifers.</title>
        <authorList>
            <person name="Franch-Gras L."/>
            <person name="Hahn C."/>
            <person name="Garcia-Roger E.M."/>
            <person name="Carmona M.J."/>
            <person name="Serra M."/>
            <person name="Gomez A."/>
        </authorList>
    </citation>
    <scope>NUCLEOTIDE SEQUENCE [LARGE SCALE GENOMIC DNA]</scope>
    <source>
        <strain evidence="1">HYR1</strain>
    </source>
</reference>
<proteinExistence type="predicted"/>
<evidence type="ECO:0000313" key="2">
    <source>
        <dbReference type="Proteomes" id="UP000276133"/>
    </source>
</evidence>
<protein>
    <submittedName>
        <fullName evidence="1">Uncharacterized protein</fullName>
    </submittedName>
</protein>
<keyword evidence="2" id="KW-1185">Reference proteome</keyword>
<organism evidence="1 2">
    <name type="scientific">Brachionus plicatilis</name>
    <name type="common">Marine rotifer</name>
    <name type="synonym">Brachionus muelleri</name>
    <dbReference type="NCBI Taxonomy" id="10195"/>
    <lineage>
        <taxon>Eukaryota</taxon>
        <taxon>Metazoa</taxon>
        <taxon>Spiralia</taxon>
        <taxon>Gnathifera</taxon>
        <taxon>Rotifera</taxon>
        <taxon>Eurotatoria</taxon>
        <taxon>Monogononta</taxon>
        <taxon>Pseudotrocha</taxon>
        <taxon>Ploima</taxon>
        <taxon>Brachionidae</taxon>
        <taxon>Brachionus</taxon>
    </lineage>
</organism>